<feature type="region of interest" description="Disordered" evidence="9">
    <location>
        <begin position="56"/>
        <end position="81"/>
    </location>
</feature>
<feature type="domain" description="Histidine kinase/HSP90-like ATPase" evidence="11">
    <location>
        <begin position="324"/>
        <end position="409"/>
    </location>
</feature>
<evidence type="ECO:0000259" key="11">
    <source>
        <dbReference type="Pfam" id="PF02518"/>
    </source>
</evidence>
<dbReference type="CDD" id="cd16917">
    <property type="entry name" value="HATPase_UhpB-NarQ-NarX-like"/>
    <property type="match status" value="1"/>
</dbReference>
<dbReference type="PANTHER" id="PTHR24421">
    <property type="entry name" value="NITRATE/NITRITE SENSOR PROTEIN NARX-RELATED"/>
    <property type="match status" value="1"/>
</dbReference>
<dbReference type="Gene3D" id="3.30.565.10">
    <property type="entry name" value="Histidine kinase-like ATPase, C-terminal domain"/>
    <property type="match status" value="1"/>
</dbReference>
<dbReference type="GO" id="GO:0005524">
    <property type="term" value="F:ATP binding"/>
    <property type="evidence" value="ECO:0007669"/>
    <property type="project" value="UniProtKB-KW"/>
</dbReference>
<dbReference type="PANTHER" id="PTHR24421:SF10">
    <property type="entry name" value="NITRATE_NITRITE SENSOR PROTEIN NARQ"/>
    <property type="match status" value="1"/>
</dbReference>
<dbReference type="InterPro" id="IPR011712">
    <property type="entry name" value="Sig_transdc_His_kin_sub3_dim/P"/>
</dbReference>
<feature type="transmembrane region" description="Helical" evidence="10">
    <location>
        <begin position="150"/>
        <end position="170"/>
    </location>
</feature>
<keyword evidence="10" id="KW-0472">Membrane</keyword>
<sequence length="412" mass="42380">MRTKINWLLGVPATCLIALGTILAWGRAGWLVVPSAIAVLGLNAIVLEHTREKTARLEGPARENAARRGGPAGDTGSRTAQGPAVGQVAALLAVTASGTTLFAGTGWFGVTLPAGARAGENAVAGIVGLIEVVALLLVLFLAVRRAPVRQAWLAGVLLGAAVALWPARFLGFTGGGLLACAFWAMAGALSATVGLYLRALDAHRVRSVALARREQRLALAADLHDYVAHDLSEMVALAQAGQFVPAEAAPALFEQVEQAGIRALASMDRTVGVLHSGEDQSVAPVPDLADLPATIDRFARSTDGVVDADLGPVDALPREVTGTAYRIVVEGLTNIRRHAPHAGRVRVSARVHGRELRVAVTDDGGGGTVSERRGGLGLVGLTARVEALGGTLTAGPDGPGWRIAARLPVGAA</sequence>
<organism evidence="13 14">
    <name type="scientific">Longispora fulva</name>
    <dbReference type="NCBI Taxonomy" id="619741"/>
    <lineage>
        <taxon>Bacteria</taxon>
        <taxon>Bacillati</taxon>
        <taxon>Actinomycetota</taxon>
        <taxon>Actinomycetes</taxon>
        <taxon>Micromonosporales</taxon>
        <taxon>Micromonosporaceae</taxon>
        <taxon>Longispora</taxon>
    </lineage>
</organism>
<evidence type="ECO:0000256" key="7">
    <source>
        <dbReference type="ARBA" id="ARBA00022840"/>
    </source>
</evidence>
<evidence type="ECO:0000256" key="2">
    <source>
        <dbReference type="ARBA" id="ARBA00012438"/>
    </source>
</evidence>
<keyword evidence="10" id="KW-1133">Transmembrane helix</keyword>
<keyword evidence="3" id="KW-0597">Phosphoprotein</keyword>
<protein>
    <recommendedName>
        <fullName evidence="2">histidine kinase</fullName>
        <ecNumber evidence="2">2.7.13.3</ecNumber>
    </recommendedName>
</protein>
<dbReference type="Proteomes" id="UP000622552">
    <property type="component" value="Unassembled WGS sequence"/>
</dbReference>
<dbReference type="Pfam" id="PF07730">
    <property type="entry name" value="HisKA_3"/>
    <property type="match status" value="1"/>
</dbReference>
<dbReference type="EMBL" id="JADOUF010000001">
    <property type="protein sequence ID" value="MBG6134469.1"/>
    <property type="molecule type" value="Genomic_DNA"/>
</dbReference>
<comment type="caution">
    <text evidence="13">The sequence shown here is derived from an EMBL/GenBank/DDBJ whole genome shotgun (WGS) entry which is preliminary data.</text>
</comment>
<dbReference type="Pfam" id="PF02518">
    <property type="entry name" value="HATPase_c"/>
    <property type="match status" value="1"/>
</dbReference>
<dbReference type="GO" id="GO:0046983">
    <property type="term" value="F:protein dimerization activity"/>
    <property type="evidence" value="ECO:0007669"/>
    <property type="project" value="InterPro"/>
</dbReference>
<evidence type="ECO:0000313" key="14">
    <source>
        <dbReference type="Proteomes" id="UP000622552"/>
    </source>
</evidence>
<evidence type="ECO:0000256" key="1">
    <source>
        <dbReference type="ARBA" id="ARBA00000085"/>
    </source>
</evidence>
<keyword evidence="6 13" id="KW-0418">Kinase</keyword>
<evidence type="ECO:0000256" key="10">
    <source>
        <dbReference type="SAM" id="Phobius"/>
    </source>
</evidence>
<dbReference type="InterPro" id="IPR050482">
    <property type="entry name" value="Sensor_HK_TwoCompSys"/>
</dbReference>
<dbReference type="InterPro" id="IPR003594">
    <property type="entry name" value="HATPase_dom"/>
</dbReference>
<dbReference type="SUPFAM" id="SSF55874">
    <property type="entry name" value="ATPase domain of HSP90 chaperone/DNA topoisomerase II/histidine kinase"/>
    <property type="match status" value="1"/>
</dbReference>
<evidence type="ECO:0000256" key="9">
    <source>
        <dbReference type="SAM" id="MobiDB-lite"/>
    </source>
</evidence>
<proteinExistence type="predicted"/>
<evidence type="ECO:0000256" key="8">
    <source>
        <dbReference type="ARBA" id="ARBA00023012"/>
    </source>
</evidence>
<keyword evidence="4" id="KW-0808">Transferase</keyword>
<accession>A0A8J7GA05</accession>
<evidence type="ECO:0000313" key="13">
    <source>
        <dbReference type="EMBL" id="MBG6134469.1"/>
    </source>
</evidence>
<feature type="compositionally biased region" description="Basic and acidic residues" evidence="9">
    <location>
        <begin position="56"/>
        <end position="66"/>
    </location>
</feature>
<dbReference type="GO" id="GO:0000155">
    <property type="term" value="F:phosphorelay sensor kinase activity"/>
    <property type="evidence" value="ECO:0007669"/>
    <property type="project" value="InterPro"/>
</dbReference>
<dbReference type="InterPro" id="IPR036890">
    <property type="entry name" value="HATPase_C_sf"/>
</dbReference>
<evidence type="ECO:0000256" key="3">
    <source>
        <dbReference type="ARBA" id="ARBA00022553"/>
    </source>
</evidence>
<dbReference type="RefSeq" id="WP_197001709.1">
    <property type="nucleotide sequence ID" value="NZ_BONS01000027.1"/>
</dbReference>
<keyword evidence="10" id="KW-0812">Transmembrane</keyword>
<dbReference type="AlphaFoldDB" id="A0A8J7GA05"/>
<evidence type="ECO:0000256" key="6">
    <source>
        <dbReference type="ARBA" id="ARBA00022777"/>
    </source>
</evidence>
<dbReference type="Gene3D" id="1.20.5.1930">
    <property type="match status" value="1"/>
</dbReference>
<feature type="transmembrane region" description="Helical" evidence="10">
    <location>
        <begin position="122"/>
        <end position="143"/>
    </location>
</feature>
<reference evidence="13" key="1">
    <citation type="submission" date="2020-11" db="EMBL/GenBank/DDBJ databases">
        <title>Sequencing the genomes of 1000 actinobacteria strains.</title>
        <authorList>
            <person name="Klenk H.-P."/>
        </authorList>
    </citation>
    <scope>NUCLEOTIDE SEQUENCE</scope>
    <source>
        <strain evidence="13">DSM 45356</strain>
    </source>
</reference>
<keyword evidence="7" id="KW-0067">ATP-binding</keyword>
<evidence type="ECO:0000259" key="12">
    <source>
        <dbReference type="Pfam" id="PF07730"/>
    </source>
</evidence>
<keyword evidence="5" id="KW-0547">Nucleotide-binding</keyword>
<keyword evidence="8" id="KW-0902">Two-component regulatory system</keyword>
<name>A0A8J7GA05_9ACTN</name>
<feature type="domain" description="Signal transduction histidine kinase subgroup 3 dimerisation and phosphoacceptor" evidence="12">
    <location>
        <begin position="216"/>
        <end position="277"/>
    </location>
</feature>
<evidence type="ECO:0000256" key="4">
    <source>
        <dbReference type="ARBA" id="ARBA00022679"/>
    </source>
</evidence>
<feature type="transmembrane region" description="Helical" evidence="10">
    <location>
        <begin position="7"/>
        <end position="25"/>
    </location>
</feature>
<feature type="transmembrane region" description="Helical" evidence="10">
    <location>
        <begin position="88"/>
        <end position="110"/>
    </location>
</feature>
<dbReference type="EC" id="2.7.13.3" evidence="2"/>
<gene>
    <name evidence="13" type="ORF">IW245_000663</name>
</gene>
<evidence type="ECO:0000256" key="5">
    <source>
        <dbReference type="ARBA" id="ARBA00022741"/>
    </source>
</evidence>
<feature type="transmembrane region" description="Helical" evidence="10">
    <location>
        <begin position="31"/>
        <end position="47"/>
    </location>
</feature>
<feature type="transmembrane region" description="Helical" evidence="10">
    <location>
        <begin position="176"/>
        <end position="197"/>
    </location>
</feature>
<comment type="catalytic activity">
    <reaction evidence="1">
        <text>ATP + protein L-histidine = ADP + protein N-phospho-L-histidine.</text>
        <dbReference type="EC" id="2.7.13.3"/>
    </reaction>
</comment>
<dbReference type="GO" id="GO:0016020">
    <property type="term" value="C:membrane"/>
    <property type="evidence" value="ECO:0007669"/>
    <property type="project" value="InterPro"/>
</dbReference>
<keyword evidence="14" id="KW-1185">Reference proteome</keyword>